<dbReference type="OMA" id="YACTVAT"/>
<dbReference type="PROSITE" id="PS50011">
    <property type="entry name" value="PROTEIN_KINASE_DOM"/>
    <property type="match status" value="1"/>
</dbReference>
<dbReference type="Gene3D" id="3.30.200.20">
    <property type="entry name" value="Phosphorylase Kinase, domain 1"/>
    <property type="match status" value="1"/>
</dbReference>
<dbReference type="KEGG" id="phu:Phum_PHUM463250"/>
<dbReference type="OrthoDB" id="248923at2759"/>
<dbReference type="EMBL" id="AAZO01005639">
    <property type="status" value="NOT_ANNOTATED_CDS"/>
    <property type="molecule type" value="Genomic_DNA"/>
</dbReference>
<dbReference type="Proteomes" id="UP000009046">
    <property type="component" value="Unassembled WGS sequence"/>
</dbReference>
<dbReference type="InParanoid" id="E0VVH1"/>
<dbReference type="Pfam" id="PF00069">
    <property type="entry name" value="Pkinase"/>
    <property type="match status" value="1"/>
</dbReference>
<dbReference type="EMBL" id="DS235811">
    <property type="protein sequence ID" value="EEB17377.1"/>
    <property type="molecule type" value="Genomic_DNA"/>
</dbReference>
<evidence type="ECO:0000256" key="3">
    <source>
        <dbReference type="ARBA" id="ARBA00022741"/>
    </source>
</evidence>
<keyword evidence="5 7" id="KW-0067">ATP-binding</keyword>
<dbReference type="PANTHER" id="PTHR43289:SF6">
    <property type="entry name" value="SERINE_THREONINE-PROTEIN KINASE NEKL-3"/>
    <property type="match status" value="1"/>
</dbReference>
<evidence type="ECO:0000256" key="8">
    <source>
        <dbReference type="RuleBase" id="RU000304"/>
    </source>
</evidence>
<evidence type="ECO:0000313" key="11">
    <source>
        <dbReference type="EnsemblMetazoa" id="PHUM463250-PA"/>
    </source>
</evidence>
<gene>
    <name evidence="11" type="primary">8238559</name>
    <name evidence="10" type="ORF">Phum_PHUM463250</name>
</gene>
<evidence type="ECO:0000259" key="9">
    <source>
        <dbReference type="PROSITE" id="PS50011"/>
    </source>
</evidence>
<dbReference type="SUPFAM" id="SSF56112">
    <property type="entry name" value="Protein kinase-like (PK-like)"/>
    <property type="match status" value="1"/>
</dbReference>
<dbReference type="RefSeq" id="XP_002430115.1">
    <property type="nucleotide sequence ID" value="XM_002430070.1"/>
</dbReference>
<reference evidence="11" key="3">
    <citation type="submission" date="2021-02" db="UniProtKB">
        <authorList>
            <consortium name="EnsemblMetazoa"/>
        </authorList>
    </citation>
    <scope>IDENTIFICATION</scope>
    <source>
        <strain evidence="11">USDA</strain>
    </source>
</reference>
<evidence type="ECO:0000256" key="1">
    <source>
        <dbReference type="ARBA" id="ARBA00022527"/>
    </source>
</evidence>
<evidence type="ECO:0000313" key="10">
    <source>
        <dbReference type="EMBL" id="EEB17377.1"/>
    </source>
</evidence>
<dbReference type="CDD" id="cd08224">
    <property type="entry name" value="STKc_Nek6_7"/>
    <property type="match status" value="1"/>
</dbReference>
<dbReference type="CTD" id="8238559"/>
<evidence type="ECO:0000256" key="6">
    <source>
        <dbReference type="ARBA" id="ARBA00039067"/>
    </source>
</evidence>
<reference evidence="10" key="2">
    <citation type="submission" date="2007-04" db="EMBL/GenBank/DDBJ databases">
        <title>The genome of the human body louse.</title>
        <authorList>
            <consortium name="The Human Body Louse Genome Consortium"/>
            <person name="Kirkness E."/>
            <person name="Walenz B."/>
            <person name="Hass B."/>
            <person name="Bruggner R."/>
            <person name="Strausberg R."/>
        </authorList>
    </citation>
    <scope>NUCLEOTIDE SEQUENCE</scope>
    <source>
        <strain evidence="10">USDA</strain>
    </source>
</reference>
<organism>
    <name type="scientific">Pediculus humanus subsp. corporis</name>
    <name type="common">Body louse</name>
    <dbReference type="NCBI Taxonomy" id="121224"/>
    <lineage>
        <taxon>Eukaryota</taxon>
        <taxon>Metazoa</taxon>
        <taxon>Ecdysozoa</taxon>
        <taxon>Arthropoda</taxon>
        <taxon>Hexapoda</taxon>
        <taxon>Insecta</taxon>
        <taxon>Pterygota</taxon>
        <taxon>Neoptera</taxon>
        <taxon>Paraneoptera</taxon>
        <taxon>Psocodea</taxon>
        <taxon>Troctomorpha</taxon>
        <taxon>Phthiraptera</taxon>
        <taxon>Anoplura</taxon>
        <taxon>Pediculidae</taxon>
        <taxon>Pediculus</taxon>
    </lineage>
</organism>
<dbReference type="PROSITE" id="PS00108">
    <property type="entry name" value="PROTEIN_KINASE_ST"/>
    <property type="match status" value="1"/>
</dbReference>
<feature type="binding site" evidence="7">
    <location>
        <position position="54"/>
    </location>
    <ligand>
        <name>ATP</name>
        <dbReference type="ChEBI" id="CHEBI:30616"/>
    </ligand>
</feature>
<dbReference type="PROSITE" id="PS00107">
    <property type="entry name" value="PROTEIN_KINASE_ATP"/>
    <property type="match status" value="1"/>
</dbReference>
<evidence type="ECO:0000313" key="12">
    <source>
        <dbReference type="Proteomes" id="UP000009046"/>
    </source>
</evidence>
<dbReference type="GO" id="GO:0005524">
    <property type="term" value="F:ATP binding"/>
    <property type="evidence" value="ECO:0007669"/>
    <property type="project" value="UniProtKB-UniRule"/>
</dbReference>
<comment type="similarity">
    <text evidence="8">Belongs to the protein kinase superfamily.</text>
</comment>
<sequence>MNERKEVAISETDPDIENFPLLLSYSIETKIGRGQFSEVYKARCQKRQINVALKKIKISKISDEKLKSDCVKEINILQQLNHLNIIKYFESFIESNELFIVLELADGGDLAGLINYCKKERLLIPETYIWKYFSQITLALQHMHSKRIMHRDIKPANIFLTKNGVIKLGDLGLGRFFSNKTLITHSLVGTPYYMSPEQINECGYDFKSDIWSTGCLLYELATLQSPFCGEKMNLYTLCQKIKFCDYPPIPCDLYSQQIRDLVVSCLRVDPHYRPDINNLHDYSQKMHLKLNFTVQLFTCLSLSGV</sequence>
<dbReference type="InterPro" id="IPR008271">
    <property type="entry name" value="Ser/Thr_kinase_AS"/>
</dbReference>
<dbReference type="PANTHER" id="PTHR43289">
    <property type="entry name" value="MITOGEN-ACTIVATED PROTEIN KINASE KINASE KINASE 20-RELATED"/>
    <property type="match status" value="1"/>
</dbReference>
<dbReference type="InterPro" id="IPR011009">
    <property type="entry name" value="Kinase-like_dom_sf"/>
</dbReference>
<evidence type="ECO:0000256" key="2">
    <source>
        <dbReference type="ARBA" id="ARBA00022679"/>
    </source>
</evidence>
<keyword evidence="12" id="KW-1185">Reference proteome</keyword>
<dbReference type="HOGENOM" id="CLU_000288_63_23_1"/>
<dbReference type="eggNOG" id="KOG0591">
    <property type="taxonomic scope" value="Eukaryota"/>
</dbReference>
<dbReference type="EnsemblMetazoa" id="PHUM463250-RA">
    <property type="protein sequence ID" value="PHUM463250-PA"/>
    <property type="gene ID" value="PHUM463250"/>
</dbReference>
<proteinExistence type="inferred from homology"/>
<evidence type="ECO:0000256" key="4">
    <source>
        <dbReference type="ARBA" id="ARBA00022777"/>
    </source>
</evidence>
<dbReference type="InterPro" id="IPR000719">
    <property type="entry name" value="Prot_kinase_dom"/>
</dbReference>
<reference evidence="10" key="1">
    <citation type="submission" date="2007-04" db="EMBL/GenBank/DDBJ databases">
        <title>Annotation of Pediculus humanus corporis strain USDA.</title>
        <authorList>
            <person name="Kirkness E."/>
            <person name="Hannick L."/>
            <person name="Hass B."/>
            <person name="Bruggner R."/>
            <person name="Lawson D."/>
            <person name="Bidwell S."/>
            <person name="Joardar V."/>
            <person name="Caler E."/>
            <person name="Walenz B."/>
            <person name="Inman J."/>
            <person name="Schobel S."/>
            <person name="Galinsky K."/>
            <person name="Amedeo P."/>
            <person name="Strausberg R."/>
        </authorList>
    </citation>
    <scope>NUCLEOTIDE SEQUENCE</scope>
    <source>
        <strain evidence="10">USDA</strain>
    </source>
</reference>
<dbReference type="GO" id="GO:0004674">
    <property type="term" value="F:protein serine/threonine kinase activity"/>
    <property type="evidence" value="ECO:0007669"/>
    <property type="project" value="UniProtKB-KW"/>
</dbReference>
<dbReference type="InterPro" id="IPR017441">
    <property type="entry name" value="Protein_kinase_ATP_BS"/>
</dbReference>
<dbReference type="AlphaFoldDB" id="E0VVH1"/>
<feature type="domain" description="Protein kinase" evidence="9">
    <location>
        <begin position="25"/>
        <end position="290"/>
    </location>
</feature>
<dbReference type="STRING" id="121224.E0VVH1"/>
<dbReference type="SMART" id="SM00220">
    <property type="entry name" value="S_TKc"/>
    <property type="match status" value="1"/>
</dbReference>
<dbReference type="FunFam" id="3.30.200.20:FF:000042">
    <property type="entry name" value="Aurora kinase A"/>
    <property type="match status" value="1"/>
</dbReference>
<name>E0VVH1_PEDHC</name>
<keyword evidence="2 10" id="KW-0808">Transferase</keyword>
<evidence type="ECO:0000256" key="7">
    <source>
        <dbReference type="PROSITE-ProRule" id="PRU10141"/>
    </source>
</evidence>
<dbReference type="VEuPathDB" id="VectorBase:PHUM463250"/>
<dbReference type="Gene3D" id="1.10.510.10">
    <property type="entry name" value="Transferase(Phosphotransferase) domain 1"/>
    <property type="match status" value="1"/>
</dbReference>
<keyword evidence="1 8" id="KW-0723">Serine/threonine-protein kinase</keyword>
<protein>
    <recommendedName>
        <fullName evidence="6">NEK6-subfamily protein kinase</fullName>
        <ecNumber evidence="6">2.7.11.34</ecNumber>
    </recommendedName>
</protein>
<dbReference type="PIRSF" id="PIRSF000654">
    <property type="entry name" value="Integrin-linked_kinase"/>
    <property type="match status" value="1"/>
</dbReference>
<keyword evidence="4 10" id="KW-0418">Kinase</keyword>
<dbReference type="EC" id="2.7.11.34" evidence="6"/>
<evidence type="ECO:0000256" key="5">
    <source>
        <dbReference type="ARBA" id="ARBA00022840"/>
    </source>
</evidence>
<accession>E0VVH1</accession>
<dbReference type="FunFam" id="1.10.510.10:FF:000148">
    <property type="entry name" value="Serine/threonine-protein kinase Nek7"/>
    <property type="match status" value="1"/>
</dbReference>
<dbReference type="GeneID" id="8238559"/>
<keyword evidence="3 7" id="KW-0547">Nucleotide-binding</keyword>